<sequence length="74" mass="8369">MVHPIYLLPCAIGDMFAQAYTSRELTQADRYGLMAAMLDENLTEDEIQALDRLLHSLHRGRLHVSSKISAILKD</sequence>
<organism evidence="1 2">
    <name type="scientific">Roseofilum casamattae BLCC-M143</name>
    <dbReference type="NCBI Taxonomy" id="3022442"/>
    <lineage>
        <taxon>Bacteria</taxon>
        <taxon>Bacillati</taxon>
        <taxon>Cyanobacteriota</taxon>
        <taxon>Cyanophyceae</taxon>
        <taxon>Desertifilales</taxon>
        <taxon>Desertifilaceae</taxon>
        <taxon>Roseofilum</taxon>
        <taxon>Roseofilum casamattae</taxon>
    </lineage>
</organism>
<evidence type="ECO:0000313" key="1">
    <source>
        <dbReference type="EMBL" id="MDJ1182075.1"/>
    </source>
</evidence>
<keyword evidence="2" id="KW-1185">Reference proteome</keyword>
<dbReference type="EMBL" id="JAQOSQ010000002">
    <property type="protein sequence ID" value="MDJ1182075.1"/>
    <property type="molecule type" value="Genomic_DNA"/>
</dbReference>
<reference evidence="1 2" key="1">
    <citation type="submission" date="2023-01" db="EMBL/GenBank/DDBJ databases">
        <title>Novel diversity within Roseofilum (Cyanobacteria; Desertifilaceae) from marine benthic mats with descriptions of four novel species.</title>
        <authorList>
            <person name="Wang Y."/>
            <person name="Berthold D.E."/>
            <person name="Hu J."/>
            <person name="Lefler F.W."/>
            <person name="Laughinghouse H.D. IV."/>
        </authorList>
    </citation>
    <scope>NUCLEOTIDE SEQUENCE [LARGE SCALE GENOMIC DNA]</scope>
    <source>
        <strain evidence="1 2">BLCC-M143</strain>
    </source>
</reference>
<proteinExistence type="predicted"/>
<evidence type="ECO:0000313" key="2">
    <source>
        <dbReference type="Proteomes" id="UP001232992"/>
    </source>
</evidence>
<gene>
    <name evidence="1" type="ORF">PMH09_02605</name>
</gene>
<protein>
    <submittedName>
        <fullName evidence="1">Uncharacterized protein</fullName>
    </submittedName>
</protein>
<dbReference type="Proteomes" id="UP001232992">
    <property type="component" value="Unassembled WGS sequence"/>
</dbReference>
<comment type="caution">
    <text evidence="1">The sequence shown here is derived from an EMBL/GenBank/DDBJ whole genome shotgun (WGS) entry which is preliminary data.</text>
</comment>
<name>A0ABT7BSM7_9CYAN</name>
<dbReference type="RefSeq" id="WP_283756727.1">
    <property type="nucleotide sequence ID" value="NZ_JAQOSQ010000002.1"/>
</dbReference>
<accession>A0ABT7BSM7</accession>